<proteinExistence type="predicted"/>
<name>A0A8X6PQS9_NEPPI</name>
<dbReference type="OrthoDB" id="6425635at2759"/>
<dbReference type="Pfam" id="PF20209">
    <property type="entry name" value="DUF6570"/>
    <property type="match status" value="1"/>
</dbReference>
<accession>A0A8X6PQS9</accession>
<evidence type="ECO:0000259" key="2">
    <source>
        <dbReference type="Pfam" id="PF20209"/>
    </source>
</evidence>
<keyword evidence="1" id="KW-0175">Coiled coil</keyword>
<evidence type="ECO:0000313" key="3">
    <source>
        <dbReference type="EMBL" id="GFT80294.1"/>
    </source>
</evidence>
<evidence type="ECO:0000256" key="1">
    <source>
        <dbReference type="SAM" id="Coils"/>
    </source>
</evidence>
<keyword evidence="4" id="KW-1185">Reference proteome</keyword>
<comment type="caution">
    <text evidence="3">The sequence shown here is derived from an EMBL/GenBank/DDBJ whole genome shotgun (WGS) entry which is preliminary data.</text>
</comment>
<dbReference type="EMBL" id="BMAW01071895">
    <property type="protein sequence ID" value="GFT80294.1"/>
    <property type="molecule type" value="Genomic_DNA"/>
</dbReference>
<dbReference type="InterPro" id="IPR046700">
    <property type="entry name" value="DUF6570"/>
</dbReference>
<dbReference type="AlphaFoldDB" id="A0A8X6PQS9"/>
<organism evidence="3 4">
    <name type="scientific">Nephila pilipes</name>
    <name type="common">Giant wood spider</name>
    <name type="synonym">Nephila maculata</name>
    <dbReference type="NCBI Taxonomy" id="299642"/>
    <lineage>
        <taxon>Eukaryota</taxon>
        <taxon>Metazoa</taxon>
        <taxon>Ecdysozoa</taxon>
        <taxon>Arthropoda</taxon>
        <taxon>Chelicerata</taxon>
        <taxon>Arachnida</taxon>
        <taxon>Araneae</taxon>
        <taxon>Araneomorphae</taxon>
        <taxon>Entelegynae</taxon>
        <taxon>Araneoidea</taxon>
        <taxon>Nephilidae</taxon>
        <taxon>Nephila</taxon>
    </lineage>
</organism>
<dbReference type="Proteomes" id="UP000887013">
    <property type="component" value="Unassembled WGS sequence"/>
</dbReference>
<reference evidence="3" key="1">
    <citation type="submission" date="2020-08" db="EMBL/GenBank/DDBJ databases">
        <title>Multicomponent nature underlies the extraordinary mechanical properties of spider dragline silk.</title>
        <authorList>
            <person name="Kono N."/>
            <person name="Nakamura H."/>
            <person name="Mori M."/>
            <person name="Yoshida Y."/>
            <person name="Ohtoshi R."/>
            <person name="Malay A.D."/>
            <person name="Moran D.A.P."/>
            <person name="Tomita M."/>
            <person name="Numata K."/>
            <person name="Arakawa K."/>
        </authorList>
    </citation>
    <scope>NUCLEOTIDE SEQUENCE</scope>
</reference>
<feature type="coiled-coil region" evidence="1">
    <location>
        <begin position="29"/>
        <end position="78"/>
    </location>
</feature>
<feature type="domain" description="DUF6570" evidence="2">
    <location>
        <begin position="259"/>
        <end position="369"/>
    </location>
</feature>
<sequence>MNENNKLKQIGLTVSTLASQTDNTKAKRKETTTQRKWRLEKERKKCQEKLANETEENCLRLDNRNQRLQDESQEQRETRLLVDRQRHALSITNETQKQRELRLQDFIRHGRNLGRSIAYFGSCAIKSHSHSLRLQDLRRRQALTIENETPEQHETQLQDLRRRQALTIENETQEQREATKEIQHSQAQRRVKTQIASFERAINTFCDRTCEICTKRCYPNQVAKCYLTETKAYLPDELRHRSMLLLCHRCKNHINSNKDHSPPKAYWNNLDPGPIPRELQELTQIEIRQLVRIKPFITIIKFDGVLGQYVFRAQAVLFAQDLHEIAEKLSNMRLRPTNNLDVVVVTETRENLNISREFSIDPSRANRALK</sequence>
<evidence type="ECO:0000313" key="4">
    <source>
        <dbReference type="Proteomes" id="UP000887013"/>
    </source>
</evidence>
<gene>
    <name evidence="3" type="primary">AVEN_184281_1</name>
    <name evidence="3" type="ORF">NPIL_246441</name>
</gene>
<protein>
    <recommendedName>
        <fullName evidence="2">DUF6570 domain-containing protein</fullName>
    </recommendedName>
</protein>